<evidence type="ECO:0000313" key="3">
    <source>
        <dbReference type="Proteomes" id="UP001052739"/>
    </source>
</evidence>
<keyword evidence="1" id="KW-0812">Transmembrane</keyword>
<comment type="caution">
    <text evidence="2">The sequence shown here is derived from an EMBL/GenBank/DDBJ whole genome shotgun (WGS) entry which is preliminary data.</text>
</comment>
<organism evidence="2 3">
    <name type="scientific">Streptomyces hydrogenans</name>
    <dbReference type="NCBI Taxonomy" id="1873719"/>
    <lineage>
        <taxon>Bacteria</taxon>
        <taxon>Bacillati</taxon>
        <taxon>Actinomycetota</taxon>
        <taxon>Actinomycetes</taxon>
        <taxon>Kitasatosporales</taxon>
        <taxon>Streptomycetaceae</taxon>
        <taxon>Streptomyces</taxon>
    </lineage>
</organism>
<reference evidence="2" key="1">
    <citation type="submission" date="2024-05" db="EMBL/GenBank/DDBJ databases">
        <title>Whole genome shotgun sequence of Streptomyces hydrogenans NBRC 13475.</title>
        <authorList>
            <person name="Komaki H."/>
            <person name="Tamura T."/>
        </authorList>
    </citation>
    <scope>NUCLEOTIDE SEQUENCE</scope>
    <source>
        <strain evidence="2">NBRC 13475</strain>
    </source>
</reference>
<gene>
    <name evidence="2" type="ORF">Shyd_86760</name>
</gene>
<evidence type="ECO:0000256" key="1">
    <source>
        <dbReference type="SAM" id="Phobius"/>
    </source>
</evidence>
<keyword evidence="1" id="KW-1133">Transmembrane helix</keyword>
<dbReference type="RefSeq" id="WP_190224153.1">
    <property type="nucleotide sequence ID" value="NZ_BNBS01000049.1"/>
</dbReference>
<dbReference type="EMBL" id="BNDW01000117">
    <property type="protein sequence ID" value="GHI27305.1"/>
    <property type="molecule type" value="Genomic_DNA"/>
</dbReference>
<evidence type="ECO:0000313" key="2">
    <source>
        <dbReference type="EMBL" id="GHI27305.1"/>
    </source>
</evidence>
<keyword evidence="1" id="KW-0472">Membrane</keyword>
<keyword evidence="3" id="KW-1185">Reference proteome</keyword>
<name>A0ABQ3PQM0_9ACTN</name>
<proteinExistence type="predicted"/>
<protein>
    <submittedName>
        <fullName evidence="2">Uncharacterized protein</fullName>
    </submittedName>
</protein>
<accession>A0ABQ3PQM0</accession>
<feature type="transmembrane region" description="Helical" evidence="1">
    <location>
        <begin position="14"/>
        <end position="33"/>
    </location>
</feature>
<dbReference type="Proteomes" id="UP001052739">
    <property type="component" value="Unassembled WGS sequence"/>
</dbReference>
<sequence length="58" mass="5941">MPVPTPPGPARKGWPYAVVVILVLAFSAGWPAADIIKLSTALLALIALIVRAGPHDGA</sequence>